<evidence type="ECO:0000313" key="1">
    <source>
        <dbReference type="EMBL" id="KAG7162887.1"/>
    </source>
</evidence>
<dbReference type="AlphaFoldDB" id="A0A8J5JRE6"/>
<reference evidence="1" key="1">
    <citation type="journal article" date="2021" name="Sci. Adv.">
        <title>The American lobster genome reveals insights on longevity, neural, and immune adaptations.</title>
        <authorList>
            <person name="Polinski J.M."/>
            <person name="Zimin A.V."/>
            <person name="Clark K.F."/>
            <person name="Kohn A.B."/>
            <person name="Sadowski N."/>
            <person name="Timp W."/>
            <person name="Ptitsyn A."/>
            <person name="Khanna P."/>
            <person name="Romanova D.Y."/>
            <person name="Williams P."/>
            <person name="Greenwood S.J."/>
            <person name="Moroz L.L."/>
            <person name="Walt D.R."/>
            <person name="Bodnar A.G."/>
        </authorList>
    </citation>
    <scope>NUCLEOTIDE SEQUENCE</scope>
    <source>
        <strain evidence="1">GMGI-L3</strain>
    </source>
</reference>
<dbReference type="EMBL" id="JAHLQT010026765">
    <property type="protein sequence ID" value="KAG7162887.1"/>
    <property type="molecule type" value="Genomic_DNA"/>
</dbReference>
<name>A0A8J5JRE6_HOMAM</name>
<evidence type="ECO:0000313" key="2">
    <source>
        <dbReference type="Proteomes" id="UP000747542"/>
    </source>
</evidence>
<sequence length="77" mass="8983">MKLCLWTIPWAQSGLNFLRSQGRMRTRGGSCIYFNQRSQDRSFAGANNPKLAELSSSCWFYARPSVCFNDNVMNYFW</sequence>
<organism evidence="1 2">
    <name type="scientific">Homarus americanus</name>
    <name type="common">American lobster</name>
    <dbReference type="NCBI Taxonomy" id="6706"/>
    <lineage>
        <taxon>Eukaryota</taxon>
        <taxon>Metazoa</taxon>
        <taxon>Ecdysozoa</taxon>
        <taxon>Arthropoda</taxon>
        <taxon>Crustacea</taxon>
        <taxon>Multicrustacea</taxon>
        <taxon>Malacostraca</taxon>
        <taxon>Eumalacostraca</taxon>
        <taxon>Eucarida</taxon>
        <taxon>Decapoda</taxon>
        <taxon>Pleocyemata</taxon>
        <taxon>Astacidea</taxon>
        <taxon>Nephropoidea</taxon>
        <taxon>Nephropidae</taxon>
        <taxon>Homarus</taxon>
    </lineage>
</organism>
<comment type="caution">
    <text evidence="1">The sequence shown here is derived from an EMBL/GenBank/DDBJ whole genome shotgun (WGS) entry which is preliminary data.</text>
</comment>
<proteinExistence type="predicted"/>
<protein>
    <submittedName>
        <fullName evidence="1">Uncharacterized protein</fullName>
    </submittedName>
</protein>
<feature type="non-terminal residue" evidence="1">
    <location>
        <position position="1"/>
    </location>
</feature>
<keyword evidence="2" id="KW-1185">Reference proteome</keyword>
<dbReference type="Proteomes" id="UP000747542">
    <property type="component" value="Unassembled WGS sequence"/>
</dbReference>
<accession>A0A8J5JRE6</accession>
<gene>
    <name evidence="1" type="ORF">Hamer_G032227</name>
</gene>